<evidence type="ECO:0000313" key="4">
    <source>
        <dbReference type="Proteomes" id="UP000054691"/>
    </source>
</evidence>
<organism evidence="3 5">
    <name type="scientific">Legionella gratiana</name>
    <dbReference type="NCBI Taxonomy" id="45066"/>
    <lineage>
        <taxon>Bacteria</taxon>
        <taxon>Pseudomonadati</taxon>
        <taxon>Pseudomonadota</taxon>
        <taxon>Gammaproteobacteria</taxon>
        <taxon>Legionellales</taxon>
        <taxon>Legionellaceae</taxon>
        <taxon>Legionella</taxon>
    </lineage>
</organism>
<evidence type="ECO:0000313" key="2">
    <source>
        <dbReference type="EMBL" id="KTD10981.1"/>
    </source>
</evidence>
<reference evidence="2 4" key="1">
    <citation type="submission" date="2015-11" db="EMBL/GenBank/DDBJ databases">
        <title>Genomic analysis of 38 Legionella species identifies large and diverse effector repertoires.</title>
        <authorList>
            <person name="Burstein D."/>
            <person name="Amaro F."/>
            <person name="Zusman T."/>
            <person name="Lifshitz Z."/>
            <person name="Cohen O."/>
            <person name="Gilbert J.A."/>
            <person name="Pupko T."/>
            <person name="Shuman H.A."/>
            <person name="Segal G."/>
        </authorList>
    </citation>
    <scope>NUCLEOTIDE SEQUENCE [LARGE SCALE GENOMIC DNA]</scope>
    <source>
        <strain evidence="2 4">Lyon 8420412</strain>
    </source>
</reference>
<dbReference type="RefSeq" id="WP_058499060.1">
    <property type="nucleotide sequence ID" value="NZ_CAAAHW010000003.1"/>
</dbReference>
<name>A0A378JBF8_9GAMM</name>
<sequence length="318" mass="36381">MKSKEDKNQAVITFLLAMKELKNKIKTNKDTPPVLSPQAIPPKCVQKMIAEYIMSRNLKEVAEDLQSVTYFGSGKDGDIAAEIFLMGVMKLILAIEAATANNSWERERMYTDLIWNGDEYSSSLRSKINYLCQDRKKDTKTGKMFAIVKEALENISQFSNCELIIEGQKTRSERLAELFIEMNKYIEDYKPRTPQKRIKELKEFIDYAYKEELGIFDFSDKKALNEVRTLLTNFSQDEDIEALKSGLNKLSAYSNVAKFIQQNLSAALTDGINLDNKWKTEKEKQKTTSKPFSFWPSFSSDSDFDDVNPNPKKGGPSM</sequence>
<dbReference type="Proteomes" id="UP000054691">
    <property type="component" value="Unassembled WGS sequence"/>
</dbReference>
<dbReference type="Proteomes" id="UP000254476">
    <property type="component" value="Unassembled WGS sequence"/>
</dbReference>
<keyword evidence="4" id="KW-1185">Reference proteome</keyword>
<dbReference type="EMBL" id="UGOB01000001">
    <property type="protein sequence ID" value="STX44676.1"/>
    <property type="molecule type" value="Genomic_DNA"/>
</dbReference>
<dbReference type="AlphaFoldDB" id="A0A378JBF8"/>
<evidence type="ECO:0000313" key="3">
    <source>
        <dbReference type="EMBL" id="STX44676.1"/>
    </source>
</evidence>
<feature type="region of interest" description="Disordered" evidence="1">
    <location>
        <begin position="281"/>
        <end position="318"/>
    </location>
</feature>
<evidence type="ECO:0000256" key="1">
    <source>
        <dbReference type="SAM" id="MobiDB-lite"/>
    </source>
</evidence>
<proteinExistence type="predicted"/>
<accession>A0A378JBF8</accession>
<gene>
    <name evidence="2" type="ORF">Lgra_1947</name>
    <name evidence="3" type="ORF">NCTC12388_01662</name>
</gene>
<protein>
    <submittedName>
        <fullName evidence="3">Uncharacterized protein</fullName>
    </submittedName>
</protein>
<dbReference type="EMBL" id="LNYE01000022">
    <property type="protein sequence ID" value="KTD10981.1"/>
    <property type="molecule type" value="Genomic_DNA"/>
</dbReference>
<evidence type="ECO:0000313" key="5">
    <source>
        <dbReference type="Proteomes" id="UP000254476"/>
    </source>
</evidence>
<reference evidence="3 5" key="2">
    <citation type="submission" date="2018-06" db="EMBL/GenBank/DDBJ databases">
        <authorList>
            <consortium name="Pathogen Informatics"/>
            <person name="Doyle S."/>
        </authorList>
    </citation>
    <scope>NUCLEOTIDE SEQUENCE [LARGE SCALE GENOMIC DNA]</scope>
    <source>
        <strain evidence="3 5">NCTC12388</strain>
    </source>
</reference>
<feature type="compositionally biased region" description="Low complexity" evidence="1">
    <location>
        <begin position="288"/>
        <end position="301"/>
    </location>
</feature>